<evidence type="ECO:0000259" key="5">
    <source>
        <dbReference type="PROSITE" id="PS51918"/>
    </source>
</evidence>
<dbReference type="STRING" id="1577791.Mpt1_c01630"/>
<dbReference type="AlphaFoldDB" id="A0A0A7LAH2"/>
<dbReference type="Gene3D" id="3.20.20.70">
    <property type="entry name" value="Aldolase class I"/>
    <property type="match status" value="1"/>
</dbReference>
<keyword evidence="4" id="KW-0411">Iron-sulfur</keyword>
<evidence type="ECO:0000313" key="6">
    <source>
        <dbReference type="EMBL" id="AIZ56064.1"/>
    </source>
</evidence>
<dbReference type="InterPro" id="IPR034471">
    <property type="entry name" value="GDGT/MA_synthase"/>
</dbReference>
<dbReference type="KEGG" id="mear:Mpt1_c01630"/>
<dbReference type="GeneID" id="24817838"/>
<dbReference type="EMBL" id="CP010070">
    <property type="protein sequence ID" value="AIZ56064.1"/>
    <property type="molecule type" value="Genomic_DNA"/>
</dbReference>
<dbReference type="InterPro" id="IPR056488">
    <property type="entry name" value="Zn_ribbon_HMPTM"/>
</dbReference>
<protein>
    <submittedName>
        <fullName evidence="6">MoaA3 protein</fullName>
    </submittedName>
</protein>
<dbReference type="GO" id="GO:0008168">
    <property type="term" value="F:methyltransferase activity"/>
    <property type="evidence" value="ECO:0007669"/>
    <property type="project" value="InterPro"/>
</dbReference>
<dbReference type="OrthoDB" id="49555at2157"/>
<feature type="domain" description="Radical SAM core" evidence="5">
    <location>
        <begin position="102"/>
        <end position="323"/>
    </location>
</feature>
<keyword evidence="1" id="KW-0949">S-adenosyl-L-methionine</keyword>
<accession>A0A0A7LAH2</accession>
<dbReference type="CDD" id="cd01335">
    <property type="entry name" value="Radical_SAM"/>
    <property type="match status" value="1"/>
</dbReference>
<dbReference type="Proteomes" id="UP000030787">
    <property type="component" value="Chromosome"/>
</dbReference>
<dbReference type="SFLD" id="SFLDG01067">
    <property type="entry name" value="SPASM/twitch_domain_containing"/>
    <property type="match status" value="1"/>
</dbReference>
<dbReference type="InterPro" id="IPR013785">
    <property type="entry name" value="Aldolase_TIM"/>
</dbReference>
<dbReference type="InterPro" id="IPR034474">
    <property type="entry name" value="Methyltransferase_Class_D"/>
</dbReference>
<keyword evidence="3" id="KW-0408">Iron</keyword>
<dbReference type="PANTHER" id="PTHR43306:SF1">
    <property type="entry name" value="7,8-DIHYDRO-6-HYDROXYMETHYLPTERIN DIMETHYLTRANSFERASE"/>
    <property type="match status" value="1"/>
</dbReference>
<dbReference type="SUPFAM" id="SSF102114">
    <property type="entry name" value="Radical SAM enzymes"/>
    <property type="match status" value="1"/>
</dbReference>
<dbReference type="InterPro" id="IPR058240">
    <property type="entry name" value="rSAM_sf"/>
</dbReference>
<evidence type="ECO:0000256" key="1">
    <source>
        <dbReference type="ARBA" id="ARBA00022691"/>
    </source>
</evidence>
<dbReference type="InterPro" id="IPR007197">
    <property type="entry name" value="rSAM"/>
</dbReference>
<sequence length="540" mass="60924">MTSTMQNYAVKKGLPKQTRSVCPECGKILDATLYDKGGKVFMDKTCPEHGKFCDVYWSDTELFLRAEEFAHDGIGLRNPMDKNLKEGENVHVFVDGERVDMLTCSALANIDLTNRCNMNCPICFANANQQGYIYEPDYETLTKMLDALRAEEPIKCTAVQFSGGEPTIHPDFVKIIKAAKDKKFAQVQVATNGITFARRYDILKDASAAGLNSIYLSFDGLTDDIYLQARDRKMFQVKIDVITNCRKLKEETGVCPSIVLVPTVVRGMNDDQIGDMVKFAFDNADIVRGINFQPVAFTGRMTREELEKGRFTLPDLIEAFGEQTGYTTKDDWYPVPVVAPISDFASIILNENKVTFTTHPHCGVATYVFMDENGKVTPFPRFINVKEFTKGLEEIAAKAEKATFKKLYALKLLKLLDRSIIEENLPGGMNKKQFKKMMASVMSKRSKTALAAFSWKVMFFGGMHFQDSHNYDVERVRRCGVHYVTPDCQVIPFCAYNGGPEYRNEIEKKFSVPLAEWKEKNKKEAAELEAAMVVPDDQKA</sequence>
<keyword evidence="7" id="KW-1185">Reference proteome</keyword>
<proteinExistence type="predicted"/>
<dbReference type="RefSeq" id="WP_048111380.1">
    <property type="nucleotide sequence ID" value="NZ_CP010070.1"/>
</dbReference>
<dbReference type="GO" id="GO:0046872">
    <property type="term" value="F:metal ion binding"/>
    <property type="evidence" value="ECO:0007669"/>
    <property type="project" value="UniProtKB-KW"/>
</dbReference>
<dbReference type="PROSITE" id="PS51918">
    <property type="entry name" value="RADICAL_SAM"/>
    <property type="match status" value="1"/>
</dbReference>
<dbReference type="NCBIfam" id="NF045702">
    <property type="entry name" value="rSAM_GDGT_ether"/>
    <property type="match status" value="1"/>
</dbReference>
<dbReference type="SFLD" id="SFLDG01100">
    <property type="entry name" value="methyltransferase_(Class_D)"/>
    <property type="match status" value="1"/>
</dbReference>
<dbReference type="GO" id="GO:0051539">
    <property type="term" value="F:4 iron, 4 sulfur cluster binding"/>
    <property type="evidence" value="ECO:0007669"/>
    <property type="project" value="InterPro"/>
</dbReference>
<dbReference type="PANTHER" id="PTHR43306">
    <property type="entry name" value="7,8-DIHYDRO-6-HYDROXYMETHYLPTERIN DIMETHYLTRANSFERASE"/>
    <property type="match status" value="1"/>
</dbReference>
<dbReference type="Pfam" id="PF04055">
    <property type="entry name" value="Radical_SAM"/>
    <property type="match status" value="1"/>
</dbReference>
<organism evidence="6 7">
    <name type="scientific">Candidatus Methanoplasma termitum</name>
    <dbReference type="NCBI Taxonomy" id="1577791"/>
    <lineage>
        <taxon>Archaea</taxon>
        <taxon>Methanobacteriati</taxon>
        <taxon>Thermoplasmatota</taxon>
        <taxon>Thermoplasmata</taxon>
        <taxon>Methanomassiliicoccales</taxon>
        <taxon>Methanomassiliicoccaceae</taxon>
        <taxon>Candidatus Methanoplasma</taxon>
    </lineage>
</organism>
<dbReference type="Pfam" id="PF23545">
    <property type="entry name" value="Zn_ribbon_HMPTM"/>
    <property type="match status" value="1"/>
</dbReference>
<reference evidence="6 7" key="1">
    <citation type="journal article" date="2014" name="Appl. Environ. Microbiol.">
        <title>Comparative Genome Analysis of 'Candidatus Methanoplasma termitum' Indicates a New Mode of Energy Metabolism in the Seventh Order of Methanogens.</title>
        <authorList>
            <person name="Lang K."/>
            <person name="Schuldes J."/>
            <person name="Klingl A."/>
            <person name="Poehlein A."/>
            <person name="Daniel R."/>
            <person name="Brune A."/>
        </authorList>
    </citation>
    <scope>NUCLEOTIDE SEQUENCE [LARGE SCALE GENOMIC DNA]</scope>
    <source>
        <strain evidence="7">Mpt1</strain>
    </source>
</reference>
<keyword evidence="2" id="KW-0479">Metal-binding</keyword>
<dbReference type="HOGENOM" id="CLU_023791_0_0_2"/>
<name>A0A0A7LAH2_9ARCH</name>
<gene>
    <name evidence="6" type="primary">moaA3</name>
    <name evidence="6" type="ORF">Mpt1_c01630</name>
</gene>
<evidence type="ECO:0000256" key="3">
    <source>
        <dbReference type="ARBA" id="ARBA00023004"/>
    </source>
</evidence>
<evidence type="ECO:0000256" key="4">
    <source>
        <dbReference type="ARBA" id="ARBA00023014"/>
    </source>
</evidence>
<evidence type="ECO:0000313" key="7">
    <source>
        <dbReference type="Proteomes" id="UP000030787"/>
    </source>
</evidence>
<evidence type="ECO:0000256" key="2">
    <source>
        <dbReference type="ARBA" id="ARBA00022723"/>
    </source>
</evidence>
<dbReference type="SFLD" id="SFLDS00029">
    <property type="entry name" value="Radical_SAM"/>
    <property type="match status" value="1"/>
</dbReference>